<keyword evidence="2" id="KW-0812">Transmembrane</keyword>
<feature type="transmembrane region" description="Helical" evidence="2">
    <location>
        <begin position="69"/>
        <end position="89"/>
    </location>
</feature>
<protein>
    <recommendedName>
        <fullName evidence="3">Bacterial sugar transferase domain-containing protein</fullName>
    </recommendedName>
</protein>
<feature type="domain" description="Bacterial sugar transferase" evidence="3">
    <location>
        <begin position="225"/>
        <end position="401"/>
    </location>
</feature>
<reference evidence="4 5" key="1">
    <citation type="journal article" date="2012" name="Science">
        <title>Ecological populations of bacteria act as socially cohesive units of antibiotic production and resistance.</title>
        <authorList>
            <person name="Cordero O.X."/>
            <person name="Wildschutte H."/>
            <person name="Kirkup B."/>
            <person name="Proehl S."/>
            <person name="Ngo L."/>
            <person name="Hussain F."/>
            <person name="Le Roux F."/>
            <person name="Mincer T."/>
            <person name="Polz M.F."/>
        </authorList>
    </citation>
    <scope>NUCLEOTIDE SEQUENCE [LARGE SCALE GENOMIC DNA]</scope>
    <source>
        <strain evidence="4 5">ZF-129</strain>
    </source>
</reference>
<dbReference type="PANTHER" id="PTHR30576:SF0">
    <property type="entry name" value="UNDECAPRENYL-PHOSPHATE N-ACETYLGALACTOSAMINYL 1-PHOSPHATE TRANSFERASE-RELATED"/>
    <property type="match status" value="1"/>
</dbReference>
<accession>A0A1E5BDD2</accession>
<dbReference type="InterPro" id="IPR003362">
    <property type="entry name" value="Bact_transf"/>
</dbReference>
<feature type="transmembrane region" description="Helical" evidence="2">
    <location>
        <begin position="95"/>
        <end position="114"/>
    </location>
</feature>
<evidence type="ECO:0000256" key="1">
    <source>
        <dbReference type="ARBA" id="ARBA00006464"/>
    </source>
</evidence>
<evidence type="ECO:0000259" key="3">
    <source>
        <dbReference type="Pfam" id="PF02397"/>
    </source>
</evidence>
<feature type="transmembrane region" description="Helical" evidence="2">
    <location>
        <begin position="12"/>
        <end position="29"/>
    </location>
</feature>
<dbReference type="PANTHER" id="PTHR30576">
    <property type="entry name" value="COLANIC BIOSYNTHESIS UDP-GLUCOSE LIPID CARRIER TRANSFERASE"/>
    <property type="match status" value="1"/>
</dbReference>
<feature type="transmembrane region" description="Helical" evidence="2">
    <location>
        <begin position="226"/>
        <end position="245"/>
    </location>
</feature>
<dbReference type="Proteomes" id="UP000094741">
    <property type="component" value="Unassembled WGS sequence"/>
</dbReference>
<evidence type="ECO:0000313" key="5">
    <source>
        <dbReference type="Proteomes" id="UP000094741"/>
    </source>
</evidence>
<dbReference type="EMBL" id="AJYQ02000107">
    <property type="protein sequence ID" value="OEE33151.1"/>
    <property type="molecule type" value="Genomic_DNA"/>
</dbReference>
<sequence length="407" mass="46665">MTKQGCKLSHLIVLFLLLIIQVIGTYTVYRTIPSTVISSLCIVTSIFLVVIIILPIPTPAILQTQTNRIIPLIFSCYGIAFFMIMLLRLEYSRPILLSGIMLTTIWFILFYYWAESRVKLDIFSLGKIKNLDLSNFKSITVTPISKTHSIKELSAGILVDLHSNLTPEEERLLADFSLANIPVYHSGLLSERITHKVSELHLSENTLGTLQPDYVYLYLKILLDKLTVIILSPFIIITLTIALMLKITTNESVFFRQKRIGFHNQIFTIYKFRTMTSYSEKQENRFATEETQRITKFGVLLRKSRLDEIPQFWNVIKGDMSLIGPRPEQAAFVDLFCQEIPFYNYRHVVKPGMSGLAQVSLGYTDDVIGTKEKVAYDLYYIKHLSWALDFEIFLKTVKVMFTGKGAI</sequence>
<comment type="caution">
    <text evidence="4">The sequence shown here is derived from an EMBL/GenBank/DDBJ whole genome shotgun (WGS) entry which is preliminary data.</text>
</comment>
<feature type="transmembrane region" description="Helical" evidence="2">
    <location>
        <begin position="35"/>
        <end position="57"/>
    </location>
</feature>
<evidence type="ECO:0000313" key="4">
    <source>
        <dbReference type="EMBL" id="OEE33151.1"/>
    </source>
</evidence>
<proteinExistence type="inferred from homology"/>
<dbReference type="OrthoDB" id="9808602at2"/>
<dbReference type="Pfam" id="PF02397">
    <property type="entry name" value="Bac_transf"/>
    <property type="match status" value="1"/>
</dbReference>
<dbReference type="eggNOG" id="COG2148">
    <property type="taxonomic scope" value="Bacteria"/>
</dbReference>
<dbReference type="STRING" id="1187848.A1QO_10750"/>
<comment type="similarity">
    <text evidence="1">Belongs to the bacterial sugar transferase family.</text>
</comment>
<dbReference type="AlphaFoldDB" id="A0A1E5BDD2"/>
<gene>
    <name evidence="4" type="ORF">A1QO_10750</name>
</gene>
<dbReference type="GO" id="GO:0016780">
    <property type="term" value="F:phosphotransferase activity, for other substituted phosphate groups"/>
    <property type="evidence" value="ECO:0007669"/>
    <property type="project" value="TreeGrafter"/>
</dbReference>
<evidence type="ECO:0000256" key="2">
    <source>
        <dbReference type="SAM" id="Phobius"/>
    </source>
</evidence>
<keyword evidence="2" id="KW-1133">Transmembrane helix</keyword>
<name>A0A1E5BDD2_9VIBR</name>
<dbReference type="RefSeq" id="WP_017040901.1">
    <property type="nucleotide sequence ID" value="NZ_AJYQ02000107.1"/>
</dbReference>
<keyword evidence="2" id="KW-0472">Membrane</keyword>
<organism evidence="4 5">
    <name type="scientific">Vibrio genomosp. F10 str. ZF-129</name>
    <dbReference type="NCBI Taxonomy" id="1187848"/>
    <lineage>
        <taxon>Bacteria</taxon>
        <taxon>Pseudomonadati</taxon>
        <taxon>Pseudomonadota</taxon>
        <taxon>Gammaproteobacteria</taxon>
        <taxon>Vibrionales</taxon>
        <taxon>Vibrionaceae</taxon>
        <taxon>Vibrio</taxon>
    </lineage>
</organism>